<protein>
    <submittedName>
        <fullName evidence="2">Uncharacterized protein</fullName>
    </submittedName>
</protein>
<name>A0AAN6Q5E3_9PEZI</name>
<feature type="region of interest" description="Disordered" evidence="1">
    <location>
        <begin position="203"/>
        <end position="233"/>
    </location>
</feature>
<feature type="region of interest" description="Disordered" evidence="1">
    <location>
        <begin position="1"/>
        <end position="51"/>
    </location>
</feature>
<proteinExistence type="predicted"/>
<gene>
    <name evidence="2" type="ORF">N658DRAFT_66658</name>
</gene>
<feature type="compositionally biased region" description="Polar residues" evidence="1">
    <location>
        <begin position="1"/>
        <end position="14"/>
    </location>
</feature>
<sequence length="233" mass="25166">MASRVQTADNQRASRSPGLACAAPPAPPTPGQFDTESVPGMASRESTPSATLTRRIKTGPVATLLPPRFTVAGGSCYDVGNRQSGPMGQTMLKVESEQYQTDHGSTGKERTPFWPSADPIVYTTYERAPCLPGDWFVPCEGLDAWINRHRDFDAIDPGHRHPGNQAADPNALAPEQAFFNRVPHRGAALVLVALYYLDTSQPRATTESCPSQQRHRHSPSAPPSTVDADCTTN</sequence>
<reference evidence="2" key="1">
    <citation type="journal article" date="2023" name="Mol. Phylogenet. Evol.">
        <title>Genome-scale phylogeny and comparative genomics of the fungal order Sordariales.</title>
        <authorList>
            <person name="Hensen N."/>
            <person name="Bonometti L."/>
            <person name="Westerberg I."/>
            <person name="Brannstrom I.O."/>
            <person name="Guillou S."/>
            <person name="Cros-Aarteil S."/>
            <person name="Calhoun S."/>
            <person name="Haridas S."/>
            <person name="Kuo A."/>
            <person name="Mondo S."/>
            <person name="Pangilinan J."/>
            <person name="Riley R."/>
            <person name="LaButti K."/>
            <person name="Andreopoulos B."/>
            <person name="Lipzen A."/>
            <person name="Chen C."/>
            <person name="Yan M."/>
            <person name="Daum C."/>
            <person name="Ng V."/>
            <person name="Clum A."/>
            <person name="Steindorff A."/>
            <person name="Ohm R.A."/>
            <person name="Martin F."/>
            <person name="Silar P."/>
            <person name="Natvig D.O."/>
            <person name="Lalanne C."/>
            <person name="Gautier V."/>
            <person name="Ament-Velasquez S.L."/>
            <person name="Kruys A."/>
            <person name="Hutchinson M.I."/>
            <person name="Powell A.J."/>
            <person name="Barry K."/>
            <person name="Miller A.N."/>
            <person name="Grigoriev I.V."/>
            <person name="Debuchy R."/>
            <person name="Gladieux P."/>
            <person name="Hiltunen Thoren M."/>
            <person name="Johannesson H."/>
        </authorList>
    </citation>
    <scope>NUCLEOTIDE SEQUENCE</scope>
    <source>
        <strain evidence="2">CBS 757.83</strain>
    </source>
</reference>
<comment type="caution">
    <text evidence="2">The sequence shown here is derived from an EMBL/GenBank/DDBJ whole genome shotgun (WGS) entry which is preliminary data.</text>
</comment>
<reference evidence="2" key="2">
    <citation type="submission" date="2023-05" db="EMBL/GenBank/DDBJ databases">
        <authorList>
            <consortium name="Lawrence Berkeley National Laboratory"/>
            <person name="Steindorff A."/>
            <person name="Hensen N."/>
            <person name="Bonometti L."/>
            <person name="Westerberg I."/>
            <person name="Brannstrom I.O."/>
            <person name="Guillou S."/>
            <person name="Cros-Aarteil S."/>
            <person name="Calhoun S."/>
            <person name="Haridas S."/>
            <person name="Kuo A."/>
            <person name="Mondo S."/>
            <person name="Pangilinan J."/>
            <person name="Riley R."/>
            <person name="Labutti K."/>
            <person name="Andreopoulos B."/>
            <person name="Lipzen A."/>
            <person name="Chen C."/>
            <person name="Yanf M."/>
            <person name="Daum C."/>
            <person name="Ng V."/>
            <person name="Clum A."/>
            <person name="Ohm R."/>
            <person name="Martin F."/>
            <person name="Silar P."/>
            <person name="Natvig D."/>
            <person name="Lalanne C."/>
            <person name="Gautier V."/>
            <person name="Ament-Velasquez S.L."/>
            <person name="Kruys A."/>
            <person name="Hutchinson M.I."/>
            <person name="Powell A.J."/>
            <person name="Barry K."/>
            <person name="Miller A.N."/>
            <person name="Grigoriev I.V."/>
            <person name="Debuchy R."/>
            <person name="Gladieux P."/>
            <person name="Thoren M.H."/>
            <person name="Johannesson H."/>
        </authorList>
    </citation>
    <scope>NUCLEOTIDE SEQUENCE</scope>
    <source>
        <strain evidence="2">CBS 757.83</strain>
    </source>
</reference>
<dbReference type="Proteomes" id="UP001305647">
    <property type="component" value="Unassembled WGS sequence"/>
</dbReference>
<accession>A0AAN6Q5E3</accession>
<dbReference type="AlphaFoldDB" id="A0AAN6Q5E3"/>
<evidence type="ECO:0000313" key="2">
    <source>
        <dbReference type="EMBL" id="KAK4101152.1"/>
    </source>
</evidence>
<keyword evidence="3" id="KW-1185">Reference proteome</keyword>
<evidence type="ECO:0000313" key="3">
    <source>
        <dbReference type="Proteomes" id="UP001305647"/>
    </source>
</evidence>
<organism evidence="2 3">
    <name type="scientific">Parathielavia hyrcaniae</name>
    <dbReference type="NCBI Taxonomy" id="113614"/>
    <lineage>
        <taxon>Eukaryota</taxon>
        <taxon>Fungi</taxon>
        <taxon>Dikarya</taxon>
        <taxon>Ascomycota</taxon>
        <taxon>Pezizomycotina</taxon>
        <taxon>Sordariomycetes</taxon>
        <taxon>Sordariomycetidae</taxon>
        <taxon>Sordariales</taxon>
        <taxon>Chaetomiaceae</taxon>
        <taxon>Parathielavia</taxon>
    </lineage>
</organism>
<feature type="compositionally biased region" description="Polar residues" evidence="1">
    <location>
        <begin position="203"/>
        <end position="212"/>
    </location>
</feature>
<evidence type="ECO:0000256" key="1">
    <source>
        <dbReference type="SAM" id="MobiDB-lite"/>
    </source>
</evidence>
<dbReference type="EMBL" id="MU863636">
    <property type="protein sequence ID" value="KAK4101152.1"/>
    <property type="molecule type" value="Genomic_DNA"/>
</dbReference>